<sequence length="322" mass="35802">MILGVVCDDVFIYNQGISFYKYDNVGKFRDRSKEPVIVNDRCNDFIGNLVPVLLPDSRGPFGFLGQMQESGRNQGHALLAIGLAVDICKTRFRVEFVAVFNFGGVEGKDLPWINYNYSDCRGRLYQGWLQEGPNPGGIGGWRPYWDRIISYYEGIRGVGVGGLKCTFEVAKTKAIPPFEKITLVPRLPEGVVDNVSWKWSTGEQTKDITVTYTADSGAVSTQSFSIAVAGDCTPDFIRPEIIEDGTIYATTEKTVEYGKGVILYAGNSSGWTDDYKWSNGMKSNLNVIPNIAEERTYKVNCTNLGGNTAQTCFHIKIQKEEK</sequence>
<proteinExistence type="predicted"/>
<evidence type="ECO:0000313" key="1">
    <source>
        <dbReference type="EMBL" id="KAK8841666.1"/>
    </source>
</evidence>
<keyword evidence="2" id="KW-1185">Reference proteome</keyword>
<comment type="caution">
    <text evidence="1">The sequence shown here is derived from an EMBL/GenBank/DDBJ whole genome shotgun (WGS) entry which is preliminary data.</text>
</comment>
<dbReference type="EMBL" id="JAPFFF010000040">
    <property type="protein sequence ID" value="KAK8841666.1"/>
    <property type="molecule type" value="Genomic_DNA"/>
</dbReference>
<name>A0ABR2H6V7_9EUKA</name>
<gene>
    <name evidence="1" type="ORF">M9Y10_026606</name>
</gene>
<organism evidence="1 2">
    <name type="scientific">Tritrichomonas musculus</name>
    <dbReference type="NCBI Taxonomy" id="1915356"/>
    <lineage>
        <taxon>Eukaryota</taxon>
        <taxon>Metamonada</taxon>
        <taxon>Parabasalia</taxon>
        <taxon>Tritrichomonadida</taxon>
        <taxon>Tritrichomonadidae</taxon>
        <taxon>Tritrichomonas</taxon>
    </lineage>
</organism>
<protein>
    <submittedName>
        <fullName evidence="1">Uncharacterized protein</fullName>
    </submittedName>
</protein>
<dbReference type="Proteomes" id="UP001470230">
    <property type="component" value="Unassembled WGS sequence"/>
</dbReference>
<evidence type="ECO:0000313" key="2">
    <source>
        <dbReference type="Proteomes" id="UP001470230"/>
    </source>
</evidence>
<accession>A0ABR2H6V7</accession>
<reference evidence="1 2" key="1">
    <citation type="submission" date="2024-04" db="EMBL/GenBank/DDBJ databases">
        <title>Tritrichomonas musculus Genome.</title>
        <authorList>
            <person name="Alves-Ferreira E."/>
            <person name="Grigg M."/>
            <person name="Lorenzi H."/>
            <person name="Galac M."/>
        </authorList>
    </citation>
    <scope>NUCLEOTIDE SEQUENCE [LARGE SCALE GENOMIC DNA]</scope>
    <source>
        <strain evidence="1 2">EAF2021</strain>
    </source>
</reference>